<feature type="region of interest" description="Disordered" evidence="4">
    <location>
        <begin position="460"/>
        <end position="522"/>
    </location>
</feature>
<keyword evidence="2" id="KW-0547">Nucleotide-binding</keyword>
<dbReference type="Gene3D" id="1.20.1270.10">
    <property type="match status" value="1"/>
</dbReference>
<dbReference type="InterPro" id="IPR043129">
    <property type="entry name" value="ATPase_NBD"/>
</dbReference>
<dbReference type="SUPFAM" id="SSF100934">
    <property type="entry name" value="Heat shock protein 70kD (HSP70), C-terminal subdomain"/>
    <property type="match status" value="2"/>
</dbReference>
<dbReference type="PANTHER" id="PTHR45639">
    <property type="entry name" value="HSC70CB, ISOFORM G-RELATED"/>
    <property type="match status" value="1"/>
</dbReference>
<dbReference type="FunFam" id="1.20.1270.10:FF:000002">
    <property type="entry name" value="Heat shock 70 kDa protein 4"/>
    <property type="match status" value="1"/>
</dbReference>
<dbReference type="Gene3D" id="3.30.420.40">
    <property type="match status" value="2"/>
</dbReference>
<dbReference type="GO" id="GO:0005829">
    <property type="term" value="C:cytosol"/>
    <property type="evidence" value="ECO:0007669"/>
    <property type="project" value="TreeGrafter"/>
</dbReference>
<dbReference type="InterPro" id="IPR013126">
    <property type="entry name" value="Hsp_70_fam"/>
</dbReference>
<proteinExistence type="inferred from homology"/>
<dbReference type="GO" id="GO:0005524">
    <property type="term" value="F:ATP binding"/>
    <property type="evidence" value="ECO:0007669"/>
    <property type="project" value="UniProtKB-KW"/>
</dbReference>
<dbReference type="InterPro" id="IPR029048">
    <property type="entry name" value="HSP70_C_sf"/>
</dbReference>
<evidence type="ECO:0000256" key="4">
    <source>
        <dbReference type="SAM" id="MobiDB-lite"/>
    </source>
</evidence>
<protein>
    <submittedName>
        <fullName evidence="5">Uncharacterized protein</fullName>
    </submittedName>
</protein>
<dbReference type="EnsemblMetazoa" id="CLYHEMT023118.1">
    <property type="protein sequence ID" value="CLYHEMP023118.1"/>
    <property type="gene ID" value="CLYHEMG023118"/>
</dbReference>
<feature type="compositionally biased region" description="Basic and acidic residues" evidence="4">
    <location>
        <begin position="194"/>
        <end position="247"/>
    </location>
</feature>
<dbReference type="PANTHER" id="PTHR45639:SF4">
    <property type="entry name" value="HSC70CB, ISOFORM G"/>
    <property type="match status" value="1"/>
</dbReference>
<dbReference type="OrthoDB" id="434160at2759"/>
<evidence type="ECO:0000256" key="1">
    <source>
        <dbReference type="ARBA" id="ARBA00007381"/>
    </source>
</evidence>
<dbReference type="GO" id="GO:0005634">
    <property type="term" value="C:nucleus"/>
    <property type="evidence" value="ECO:0007669"/>
    <property type="project" value="TreeGrafter"/>
</dbReference>
<dbReference type="InterPro" id="IPR029047">
    <property type="entry name" value="HSP70_peptide-bd_sf"/>
</dbReference>
<dbReference type="AlphaFoldDB" id="A0A7M5XJ29"/>
<dbReference type="GO" id="GO:0140662">
    <property type="term" value="F:ATP-dependent protein folding chaperone"/>
    <property type="evidence" value="ECO:0007669"/>
    <property type="project" value="InterPro"/>
</dbReference>
<name>A0A7M5XJ29_9CNID</name>
<dbReference type="PRINTS" id="PR00301">
    <property type="entry name" value="HEATSHOCK70"/>
</dbReference>
<feature type="compositionally biased region" description="Basic and acidic residues" evidence="4">
    <location>
        <begin position="506"/>
        <end position="516"/>
    </location>
</feature>
<sequence length="522" mass="59029">MLKVFEIVGGTTRTPALKVTIEQVFGKSPRTTLNQDEAVARGCAVQCAMLSHTVRVRDFEILDAVQYPINISWDPVKPGADPGEMEVFKQNHAYPFTKLLTFPHRTEPFCFKAFYRNDVAIPHLDREIGDFIVNAGAATDSSVEKIKVKVKLRVDKNGCFSVCSATMVETLPQSEAPIEEPMETDTSTPVVNGDNKENNDKPAESAETPSKTEEEQKGQDQAKKSPEEATTDKKEDKSDDVKKPEAKKAKKLTKSTDLKIDPIQTGLTAEDIANLVSIEQELQFHARVEKERADAKNNLEEYIYAMRDKLSGDLENYVEEGQRDEFSVQLEDGESWLYGDGEDLQKQAYIDKLEGLKKISQPMEDRCVAHQAIPGAIDNFGKAMTHYKKILEQYENKDEKYVHIEAEEMKKVKNKVEEKFNWFNEKLNEMGKCPKTKNPPVYPSQIETEKKLMQTFCDPIVNKPKPKVEPPKDEPKKEGEEGAKPEETKNEKTTEQPQTTENMETDTPKPEGKSEDLGMEVD</sequence>
<keyword evidence="6" id="KW-1185">Reference proteome</keyword>
<evidence type="ECO:0000313" key="5">
    <source>
        <dbReference type="EnsemblMetazoa" id="CLYHEMP023118.1"/>
    </source>
</evidence>
<feature type="region of interest" description="Disordered" evidence="4">
    <location>
        <begin position="173"/>
        <end position="253"/>
    </location>
</feature>
<dbReference type="SUPFAM" id="SSF53067">
    <property type="entry name" value="Actin-like ATPase domain"/>
    <property type="match status" value="1"/>
</dbReference>
<dbReference type="Gene3D" id="2.60.34.10">
    <property type="entry name" value="Substrate Binding Domain Of DNAk, Chain A, domain 1"/>
    <property type="match status" value="1"/>
</dbReference>
<accession>A0A7M5XJ29</accession>
<dbReference type="Pfam" id="PF00012">
    <property type="entry name" value="HSP70"/>
    <property type="match status" value="1"/>
</dbReference>
<evidence type="ECO:0000256" key="2">
    <source>
        <dbReference type="ARBA" id="ARBA00022741"/>
    </source>
</evidence>
<feature type="compositionally biased region" description="Basic and acidic residues" evidence="4">
    <location>
        <begin position="466"/>
        <end position="494"/>
    </location>
</feature>
<dbReference type="Proteomes" id="UP000594262">
    <property type="component" value="Unplaced"/>
</dbReference>
<evidence type="ECO:0000313" key="6">
    <source>
        <dbReference type="Proteomes" id="UP000594262"/>
    </source>
</evidence>
<comment type="similarity">
    <text evidence="1">Belongs to the heat shock protein 70 family.</text>
</comment>
<organism evidence="5 6">
    <name type="scientific">Clytia hemisphaerica</name>
    <dbReference type="NCBI Taxonomy" id="252671"/>
    <lineage>
        <taxon>Eukaryota</taxon>
        <taxon>Metazoa</taxon>
        <taxon>Cnidaria</taxon>
        <taxon>Hydrozoa</taxon>
        <taxon>Hydroidolina</taxon>
        <taxon>Leptothecata</taxon>
        <taxon>Obeliida</taxon>
        <taxon>Clytiidae</taxon>
        <taxon>Clytia</taxon>
    </lineage>
</organism>
<reference evidence="5" key="1">
    <citation type="submission" date="2021-01" db="UniProtKB">
        <authorList>
            <consortium name="EnsemblMetazoa"/>
        </authorList>
    </citation>
    <scope>IDENTIFICATION</scope>
</reference>
<evidence type="ECO:0000256" key="3">
    <source>
        <dbReference type="ARBA" id="ARBA00022840"/>
    </source>
</evidence>
<dbReference type="SUPFAM" id="SSF100920">
    <property type="entry name" value="Heat shock protein 70kD (HSP70), peptide-binding domain"/>
    <property type="match status" value="1"/>
</dbReference>
<keyword evidence="3" id="KW-0067">ATP-binding</keyword>